<evidence type="ECO:0000256" key="8">
    <source>
        <dbReference type="HAMAP-Rule" id="MF_00158"/>
    </source>
</evidence>
<dbReference type="NCBIfam" id="TIGR00125">
    <property type="entry name" value="cyt_tran_rel"/>
    <property type="match status" value="1"/>
</dbReference>
<comment type="caution">
    <text evidence="9">The sequence shown here is derived from an EMBL/GenBank/DDBJ whole genome shotgun (WGS) entry which is preliminary data.</text>
</comment>
<keyword evidence="8" id="KW-0963">Cytoplasm</keyword>
<dbReference type="Gene3D" id="3.30.1300.10">
    <property type="entry name" value="Pantoate-beta-alanine ligase, C-terminal domain"/>
    <property type="match status" value="1"/>
</dbReference>
<dbReference type="EMBL" id="SOJN01000074">
    <property type="protein sequence ID" value="TET45878.1"/>
    <property type="molecule type" value="Genomic_DNA"/>
</dbReference>
<dbReference type="Proteomes" id="UP000315525">
    <property type="component" value="Unassembled WGS sequence"/>
</dbReference>
<sequence>MRLVENISEMKELSLKALSSNRTVGFVPTMGYLHEGHLSLVRIAREKCELLVASIFVNPTQFVEGEDYDSYPRDMELDVQLLDKEGVDLVFLPRIEEMYPEDYSTFVEVEDLTSVLCGASRPGHFRGVTTVVAKLLNIVRPHFAVFGDKDYQQAIVVRRMVRDLNIDTDIVMGPTVREEDGLAMSSRNLYLNDKERSDATILYRSLLKGKKMVASGTANASEVKLAVRKMIEEKDTARVDYVSVVHPERLKELQRIDDEAVIVVAARFGKARLIDNIRVSRKERN</sequence>
<dbReference type="UniPathway" id="UPA00028">
    <property type="reaction ID" value="UER00005"/>
</dbReference>
<comment type="similarity">
    <text evidence="2 8">Belongs to the pantothenate synthetase family.</text>
</comment>
<evidence type="ECO:0000256" key="6">
    <source>
        <dbReference type="ARBA" id="ARBA00022840"/>
    </source>
</evidence>
<comment type="function">
    <text evidence="8">Catalyzes the condensation of pantoate with beta-alanine in an ATP-dependent reaction via a pantoyl-adenylate intermediate.</text>
</comment>
<evidence type="ECO:0000256" key="7">
    <source>
        <dbReference type="ARBA" id="ARBA00048258"/>
    </source>
</evidence>
<dbReference type="InterPro" id="IPR014729">
    <property type="entry name" value="Rossmann-like_a/b/a_fold"/>
</dbReference>
<name>A0A523UTL2_UNCT6</name>
<gene>
    <name evidence="8" type="primary">panC</name>
    <name evidence="9" type="ORF">E3J62_05980</name>
</gene>
<reference evidence="9 10" key="1">
    <citation type="submission" date="2019-03" db="EMBL/GenBank/DDBJ databases">
        <title>Metabolic potential of uncultured bacteria and archaea associated with petroleum seepage in deep-sea sediments.</title>
        <authorList>
            <person name="Dong X."/>
            <person name="Hubert C."/>
        </authorList>
    </citation>
    <scope>NUCLEOTIDE SEQUENCE [LARGE SCALE GENOMIC DNA]</scope>
    <source>
        <strain evidence="9">E44_bin18</strain>
    </source>
</reference>
<dbReference type="GO" id="GO:0005524">
    <property type="term" value="F:ATP binding"/>
    <property type="evidence" value="ECO:0007669"/>
    <property type="project" value="UniProtKB-KW"/>
</dbReference>
<dbReference type="GO" id="GO:0005829">
    <property type="term" value="C:cytosol"/>
    <property type="evidence" value="ECO:0007669"/>
    <property type="project" value="TreeGrafter"/>
</dbReference>
<feature type="binding site" evidence="8">
    <location>
        <position position="176"/>
    </location>
    <ligand>
        <name>ATP</name>
        <dbReference type="ChEBI" id="CHEBI:30616"/>
    </ligand>
</feature>
<dbReference type="PANTHER" id="PTHR21299">
    <property type="entry name" value="CYTIDYLATE KINASE/PANTOATE-BETA-ALANINE LIGASE"/>
    <property type="match status" value="1"/>
</dbReference>
<dbReference type="GO" id="GO:0015940">
    <property type="term" value="P:pantothenate biosynthetic process"/>
    <property type="evidence" value="ECO:0007669"/>
    <property type="project" value="UniProtKB-UniRule"/>
</dbReference>
<dbReference type="InterPro" id="IPR004821">
    <property type="entry name" value="Cyt_trans-like"/>
</dbReference>
<keyword evidence="4 8" id="KW-0566">Pantothenate biosynthesis</keyword>
<evidence type="ECO:0000256" key="1">
    <source>
        <dbReference type="ARBA" id="ARBA00004990"/>
    </source>
</evidence>
<feature type="binding site" evidence="8">
    <location>
        <begin position="184"/>
        <end position="187"/>
    </location>
    <ligand>
        <name>ATP</name>
        <dbReference type="ChEBI" id="CHEBI:30616"/>
    </ligand>
</feature>
<protein>
    <recommendedName>
        <fullName evidence="8">Pantothenate synthetase</fullName>
        <shortName evidence="8">PS</shortName>
        <ecNumber evidence="8">6.3.2.1</ecNumber>
    </recommendedName>
    <alternativeName>
        <fullName evidence="8">Pantoate--beta-alanine ligase</fullName>
    </alternativeName>
    <alternativeName>
        <fullName evidence="8">Pantoate-activating enzyme</fullName>
    </alternativeName>
</protein>
<dbReference type="PANTHER" id="PTHR21299:SF1">
    <property type="entry name" value="PANTOATE--BETA-ALANINE LIGASE"/>
    <property type="match status" value="1"/>
</dbReference>
<feature type="binding site" evidence="8">
    <location>
        <position position="61"/>
    </location>
    <ligand>
        <name>beta-alanine</name>
        <dbReference type="ChEBI" id="CHEBI:57966"/>
    </ligand>
</feature>
<dbReference type="NCBIfam" id="TIGR00018">
    <property type="entry name" value="panC"/>
    <property type="match status" value="1"/>
</dbReference>
<organism evidence="9 10">
    <name type="scientific">candidate division TA06 bacterium</name>
    <dbReference type="NCBI Taxonomy" id="2250710"/>
    <lineage>
        <taxon>Bacteria</taxon>
        <taxon>Bacteria division TA06</taxon>
    </lineage>
</organism>
<dbReference type="InterPro" id="IPR003721">
    <property type="entry name" value="Pantoate_ligase"/>
</dbReference>
<comment type="subunit">
    <text evidence="8">Homodimer.</text>
</comment>
<evidence type="ECO:0000256" key="5">
    <source>
        <dbReference type="ARBA" id="ARBA00022741"/>
    </source>
</evidence>
<feature type="binding site" evidence="8">
    <location>
        <begin position="30"/>
        <end position="37"/>
    </location>
    <ligand>
        <name>ATP</name>
        <dbReference type="ChEBI" id="CHEBI:30616"/>
    </ligand>
</feature>
<feature type="binding site" evidence="8">
    <location>
        <begin position="147"/>
        <end position="150"/>
    </location>
    <ligand>
        <name>ATP</name>
        <dbReference type="ChEBI" id="CHEBI:30616"/>
    </ligand>
</feature>
<dbReference type="EC" id="6.3.2.1" evidence="8"/>
<evidence type="ECO:0000313" key="10">
    <source>
        <dbReference type="Proteomes" id="UP000315525"/>
    </source>
</evidence>
<comment type="subcellular location">
    <subcellularLocation>
        <location evidence="8">Cytoplasm</location>
    </subcellularLocation>
</comment>
<proteinExistence type="inferred from homology"/>
<comment type="miscellaneous">
    <text evidence="8">The reaction proceeds by a bi uni uni bi ping pong mechanism.</text>
</comment>
<keyword evidence="3 8" id="KW-0436">Ligase</keyword>
<evidence type="ECO:0000313" key="9">
    <source>
        <dbReference type="EMBL" id="TET45878.1"/>
    </source>
</evidence>
<comment type="catalytic activity">
    <reaction evidence="7 8">
        <text>(R)-pantoate + beta-alanine + ATP = (R)-pantothenate + AMP + diphosphate + H(+)</text>
        <dbReference type="Rhea" id="RHEA:10912"/>
        <dbReference type="ChEBI" id="CHEBI:15378"/>
        <dbReference type="ChEBI" id="CHEBI:15980"/>
        <dbReference type="ChEBI" id="CHEBI:29032"/>
        <dbReference type="ChEBI" id="CHEBI:30616"/>
        <dbReference type="ChEBI" id="CHEBI:33019"/>
        <dbReference type="ChEBI" id="CHEBI:57966"/>
        <dbReference type="ChEBI" id="CHEBI:456215"/>
        <dbReference type="EC" id="6.3.2.1"/>
    </reaction>
</comment>
<dbReference type="Pfam" id="PF02569">
    <property type="entry name" value="Pantoate_ligase"/>
    <property type="match status" value="1"/>
</dbReference>
<dbReference type="SUPFAM" id="SSF52374">
    <property type="entry name" value="Nucleotidylyl transferase"/>
    <property type="match status" value="1"/>
</dbReference>
<dbReference type="HAMAP" id="MF_00158">
    <property type="entry name" value="PanC"/>
    <property type="match status" value="1"/>
</dbReference>
<dbReference type="AlphaFoldDB" id="A0A523UTL2"/>
<dbReference type="FunFam" id="3.30.1300.10:FF:000001">
    <property type="entry name" value="Pantothenate synthetase"/>
    <property type="match status" value="1"/>
</dbReference>
<keyword evidence="6 8" id="KW-0067">ATP-binding</keyword>
<dbReference type="CDD" id="cd00560">
    <property type="entry name" value="PanC"/>
    <property type="match status" value="1"/>
</dbReference>
<evidence type="ECO:0000256" key="3">
    <source>
        <dbReference type="ARBA" id="ARBA00022598"/>
    </source>
</evidence>
<accession>A0A523UTL2</accession>
<keyword evidence="5 8" id="KW-0547">Nucleotide-binding</keyword>
<dbReference type="Gene3D" id="3.40.50.620">
    <property type="entry name" value="HUPs"/>
    <property type="match status" value="1"/>
</dbReference>
<feature type="active site" description="Proton donor" evidence="8">
    <location>
        <position position="37"/>
    </location>
</feature>
<feature type="binding site" evidence="8">
    <location>
        <position position="61"/>
    </location>
    <ligand>
        <name>(R)-pantoate</name>
        <dbReference type="ChEBI" id="CHEBI:15980"/>
    </ligand>
</feature>
<comment type="pathway">
    <text evidence="1 8">Cofactor biosynthesis; (R)-pantothenate biosynthesis; (R)-pantothenate from (R)-pantoate and beta-alanine: step 1/1.</text>
</comment>
<evidence type="ECO:0000256" key="4">
    <source>
        <dbReference type="ARBA" id="ARBA00022655"/>
    </source>
</evidence>
<evidence type="ECO:0000256" key="2">
    <source>
        <dbReference type="ARBA" id="ARBA00009256"/>
    </source>
</evidence>
<dbReference type="FunFam" id="3.40.50.620:FF:000013">
    <property type="entry name" value="Pantothenate synthetase"/>
    <property type="match status" value="1"/>
</dbReference>
<dbReference type="GO" id="GO:0004592">
    <property type="term" value="F:pantoate-beta-alanine ligase activity"/>
    <property type="evidence" value="ECO:0007669"/>
    <property type="project" value="UniProtKB-UniRule"/>
</dbReference>
<feature type="binding site" evidence="8">
    <location>
        <position position="153"/>
    </location>
    <ligand>
        <name>(R)-pantoate</name>
        <dbReference type="ChEBI" id="CHEBI:15980"/>
    </ligand>
</feature>
<dbReference type="InterPro" id="IPR042176">
    <property type="entry name" value="Pantoate_ligase_C"/>
</dbReference>